<name>A0A4S8KYH9_DENBC</name>
<accession>A0A4S8KYH9</accession>
<sequence>MSSFKYTHEYSCSVQKIQVRTSWNHWVFPGQRRICMLLRMKNIQVYSCLCQKVSKSVVDFLIDRCSFCTMTFYYLKENCLIGISEREG</sequence>
<feature type="non-terminal residue" evidence="1">
    <location>
        <position position="88"/>
    </location>
</feature>
<evidence type="ECO:0000313" key="1">
    <source>
        <dbReference type="EMBL" id="THU81097.1"/>
    </source>
</evidence>
<dbReference type="AlphaFoldDB" id="A0A4S8KYH9"/>
<evidence type="ECO:0000313" key="2">
    <source>
        <dbReference type="Proteomes" id="UP000297245"/>
    </source>
</evidence>
<proteinExistence type="predicted"/>
<gene>
    <name evidence="1" type="ORF">K435DRAFT_785155</name>
</gene>
<dbReference type="EMBL" id="ML179840">
    <property type="protein sequence ID" value="THU81097.1"/>
    <property type="molecule type" value="Genomic_DNA"/>
</dbReference>
<dbReference type="Proteomes" id="UP000297245">
    <property type="component" value="Unassembled WGS sequence"/>
</dbReference>
<organism evidence="1 2">
    <name type="scientific">Dendrothele bispora (strain CBS 962.96)</name>
    <dbReference type="NCBI Taxonomy" id="1314807"/>
    <lineage>
        <taxon>Eukaryota</taxon>
        <taxon>Fungi</taxon>
        <taxon>Dikarya</taxon>
        <taxon>Basidiomycota</taxon>
        <taxon>Agaricomycotina</taxon>
        <taxon>Agaricomycetes</taxon>
        <taxon>Agaricomycetidae</taxon>
        <taxon>Agaricales</taxon>
        <taxon>Agaricales incertae sedis</taxon>
        <taxon>Dendrothele</taxon>
    </lineage>
</organism>
<protein>
    <submittedName>
        <fullName evidence="1">Uncharacterized protein</fullName>
    </submittedName>
</protein>
<reference evidence="1 2" key="1">
    <citation type="journal article" date="2019" name="Nat. Ecol. Evol.">
        <title>Megaphylogeny resolves global patterns of mushroom evolution.</title>
        <authorList>
            <person name="Varga T."/>
            <person name="Krizsan K."/>
            <person name="Foldi C."/>
            <person name="Dima B."/>
            <person name="Sanchez-Garcia M."/>
            <person name="Sanchez-Ramirez S."/>
            <person name="Szollosi G.J."/>
            <person name="Szarkandi J.G."/>
            <person name="Papp V."/>
            <person name="Albert L."/>
            <person name="Andreopoulos W."/>
            <person name="Angelini C."/>
            <person name="Antonin V."/>
            <person name="Barry K.W."/>
            <person name="Bougher N.L."/>
            <person name="Buchanan P."/>
            <person name="Buyck B."/>
            <person name="Bense V."/>
            <person name="Catcheside P."/>
            <person name="Chovatia M."/>
            <person name="Cooper J."/>
            <person name="Damon W."/>
            <person name="Desjardin D."/>
            <person name="Finy P."/>
            <person name="Geml J."/>
            <person name="Haridas S."/>
            <person name="Hughes K."/>
            <person name="Justo A."/>
            <person name="Karasinski D."/>
            <person name="Kautmanova I."/>
            <person name="Kiss B."/>
            <person name="Kocsube S."/>
            <person name="Kotiranta H."/>
            <person name="LaButti K.M."/>
            <person name="Lechner B.E."/>
            <person name="Liimatainen K."/>
            <person name="Lipzen A."/>
            <person name="Lukacs Z."/>
            <person name="Mihaltcheva S."/>
            <person name="Morgado L.N."/>
            <person name="Niskanen T."/>
            <person name="Noordeloos M.E."/>
            <person name="Ohm R.A."/>
            <person name="Ortiz-Santana B."/>
            <person name="Ovrebo C."/>
            <person name="Racz N."/>
            <person name="Riley R."/>
            <person name="Savchenko A."/>
            <person name="Shiryaev A."/>
            <person name="Soop K."/>
            <person name="Spirin V."/>
            <person name="Szebenyi C."/>
            <person name="Tomsovsky M."/>
            <person name="Tulloss R.E."/>
            <person name="Uehling J."/>
            <person name="Grigoriev I.V."/>
            <person name="Vagvolgyi C."/>
            <person name="Papp T."/>
            <person name="Martin F.M."/>
            <person name="Miettinen O."/>
            <person name="Hibbett D.S."/>
            <person name="Nagy L.G."/>
        </authorList>
    </citation>
    <scope>NUCLEOTIDE SEQUENCE [LARGE SCALE GENOMIC DNA]</scope>
    <source>
        <strain evidence="1 2">CBS 962.96</strain>
    </source>
</reference>
<keyword evidence="2" id="KW-1185">Reference proteome</keyword>